<proteinExistence type="predicted"/>
<evidence type="ECO:0000313" key="2">
    <source>
        <dbReference type="EMBL" id="RRA95104.1"/>
    </source>
</evidence>
<sequence>MKKHFLTICIFSALAFGSISCDSNDDNHVHPENKLEKFKGTWVGTYSGDGEGTWTATFDSSGNAEGTLVSGSNTFKLTGEVAENGTINAEFMSGTNVVGTMTGTLTEKTGSGTWNNKIQNYNGTWQGTKN</sequence>
<keyword evidence="3" id="KW-1185">Reference proteome</keyword>
<feature type="signal peptide" evidence="1">
    <location>
        <begin position="1"/>
        <end position="21"/>
    </location>
</feature>
<dbReference type="OrthoDB" id="963096at2"/>
<evidence type="ECO:0000256" key="1">
    <source>
        <dbReference type="SAM" id="SignalP"/>
    </source>
</evidence>
<gene>
    <name evidence="2" type="ORF">EG242_06785</name>
</gene>
<dbReference type="RefSeq" id="WP_124899148.1">
    <property type="nucleotide sequence ID" value="NZ_RQTJ01000011.1"/>
</dbReference>
<dbReference type="EMBL" id="RQTJ01000011">
    <property type="protein sequence ID" value="RRA95104.1"/>
    <property type="molecule type" value="Genomic_DNA"/>
</dbReference>
<accession>A0A3P1B233</accession>
<organism evidence="2 3">
    <name type="scientific">Paenimyroides viscosum</name>
    <dbReference type="NCBI Taxonomy" id="2488729"/>
    <lineage>
        <taxon>Bacteria</taxon>
        <taxon>Pseudomonadati</taxon>
        <taxon>Bacteroidota</taxon>
        <taxon>Flavobacteriia</taxon>
        <taxon>Flavobacteriales</taxon>
        <taxon>Flavobacteriaceae</taxon>
        <taxon>Paenimyroides</taxon>
    </lineage>
</organism>
<dbReference type="Proteomes" id="UP000268372">
    <property type="component" value="Unassembled WGS sequence"/>
</dbReference>
<protein>
    <submittedName>
        <fullName evidence="2">Uncharacterized protein</fullName>
    </submittedName>
</protein>
<evidence type="ECO:0000313" key="3">
    <source>
        <dbReference type="Proteomes" id="UP000268372"/>
    </source>
</evidence>
<comment type="caution">
    <text evidence="2">The sequence shown here is derived from an EMBL/GenBank/DDBJ whole genome shotgun (WGS) entry which is preliminary data.</text>
</comment>
<reference evidence="2 3" key="1">
    <citation type="submission" date="2018-11" db="EMBL/GenBank/DDBJ databases">
        <title>Flavobacterium sp. nov., YIM 102796 draft genome.</title>
        <authorList>
            <person name="Li G."/>
            <person name="Jiang Y."/>
        </authorList>
    </citation>
    <scope>NUCLEOTIDE SEQUENCE [LARGE SCALE GENOMIC DNA]</scope>
    <source>
        <strain evidence="2 3">YIM 102796</strain>
    </source>
</reference>
<dbReference type="PROSITE" id="PS51257">
    <property type="entry name" value="PROKAR_LIPOPROTEIN"/>
    <property type="match status" value="1"/>
</dbReference>
<feature type="chain" id="PRO_5018120810" evidence="1">
    <location>
        <begin position="22"/>
        <end position="130"/>
    </location>
</feature>
<dbReference type="AlphaFoldDB" id="A0A3P1B233"/>
<name>A0A3P1B233_9FLAO</name>
<keyword evidence="1" id="KW-0732">Signal</keyword>